<proteinExistence type="predicted"/>
<evidence type="ECO:0000313" key="2">
    <source>
        <dbReference type="Proteomes" id="UP000192505"/>
    </source>
</evidence>
<name>A0A1W9KZG1_9BURK</name>
<gene>
    <name evidence="1" type="ORF">BWK72_02665</name>
</gene>
<accession>A0A1W9KZG1</accession>
<dbReference type="AlphaFoldDB" id="A0A1W9KZG1"/>
<evidence type="ECO:0000313" key="1">
    <source>
        <dbReference type="EMBL" id="OQW90136.1"/>
    </source>
</evidence>
<dbReference type="EMBL" id="MTEI01000001">
    <property type="protein sequence ID" value="OQW90136.1"/>
    <property type="molecule type" value="Genomic_DNA"/>
</dbReference>
<reference evidence="1 2" key="1">
    <citation type="submission" date="2017-01" db="EMBL/GenBank/DDBJ databases">
        <title>Novel large sulfur bacteria in the metagenomes of groundwater-fed chemosynthetic microbial mats in the Lake Huron basin.</title>
        <authorList>
            <person name="Sharrar A.M."/>
            <person name="Flood B.E."/>
            <person name="Bailey J.V."/>
            <person name="Jones D.S."/>
            <person name="Biddanda B."/>
            <person name="Ruberg S.A."/>
            <person name="Marcus D.N."/>
            <person name="Dick G.J."/>
        </authorList>
    </citation>
    <scope>NUCLEOTIDE SEQUENCE [LARGE SCALE GENOMIC DNA]</scope>
    <source>
        <strain evidence="1">A7</strain>
    </source>
</reference>
<dbReference type="Proteomes" id="UP000192505">
    <property type="component" value="Unassembled WGS sequence"/>
</dbReference>
<sequence>MLKFLFNAVRYLTYPLASLGILFWPRSTFQVQVDEGLRCNAVCGMHQKKNAFISDRDPGLLSLVFPSSRAPGADITGSHPP</sequence>
<comment type="caution">
    <text evidence="1">The sequence shown here is derived from an EMBL/GenBank/DDBJ whole genome shotgun (WGS) entry which is preliminary data.</text>
</comment>
<protein>
    <submittedName>
        <fullName evidence="1">Uncharacterized protein</fullName>
    </submittedName>
</protein>
<organism evidence="1 2">
    <name type="scientific">Rhodoferax ferrireducens</name>
    <dbReference type="NCBI Taxonomy" id="192843"/>
    <lineage>
        <taxon>Bacteria</taxon>
        <taxon>Pseudomonadati</taxon>
        <taxon>Pseudomonadota</taxon>
        <taxon>Betaproteobacteria</taxon>
        <taxon>Burkholderiales</taxon>
        <taxon>Comamonadaceae</taxon>
        <taxon>Rhodoferax</taxon>
    </lineage>
</organism>